<keyword evidence="2" id="KW-0288">FMN</keyword>
<keyword evidence="1" id="KW-0285">Flavoprotein</keyword>
<dbReference type="GO" id="GO:0016491">
    <property type="term" value="F:oxidoreductase activity"/>
    <property type="evidence" value="ECO:0007669"/>
    <property type="project" value="InterPro"/>
</dbReference>
<dbReference type="PANTHER" id="PTHR43278">
    <property type="entry name" value="NAD(P)H-DEPENDENT FMN-CONTAINING OXIDOREDUCTASE YWQN-RELATED"/>
    <property type="match status" value="1"/>
</dbReference>
<accession>A0A941W3L8</accession>
<dbReference type="Pfam" id="PF03358">
    <property type="entry name" value="FMN_red"/>
    <property type="match status" value="1"/>
</dbReference>
<dbReference type="AlphaFoldDB" id="A0A941W3L8"/>
<proteinExistence type="predicted"/>
<dbReference type="InterPro" id="IPR051796">
    <property type="entry name" value="ISF_SsuE-like"/>
</dbReference>
<gene>
    <name evidence="4" type="ORF">MAG551_01924</name>
</gene>
<dbReference type="InterPro" id="IPR005025">
    <property type="entry name" value="FMN_Rdtase-like_dom"/>
</dbReference>
<dbReference type="PANTHER" id="PTHR43278:SF2">
    <property type="entry name" value="IRON-SULFUR FLAVOPROTEIN"/>
    <property type="match status" value="1"/>
</dbReference>
<feature type="domain" description="NADPH-dependent FMN reductase-like" evidence="3">
    <location>
        <begin position="6"/>
        <end position="113"/>
    </location>
</feature>
<evidence type="ECO:0000256" key="1">
    <source>
        <dbReference type="ARBA" id="ARBA00022630"/>
    </source>
</evidence>
<dbReference type="SUPFAM" id="SSF52218">
    <property type="entry name" value="Flavoproteins"/>
    <property type="match status" value="1"/>
</dbReference>
<reference evidence="4" key="1">
    <citation type="journal article" date="2021" name="ISME J.">
        <title>Fine-scale metabolic discontinuity in a stratified prokaryote microbiome of a Red Sea deep halocline.</title>
        <authorList>
            <person name="Michoud G."/>
            <person name="Ngugi D.K."/>
            <person name="Barozzi A."/>
            <person name="Merlino G."/>
            <person name="Calleja M.L."/>
            <person name="Delgado-Huertas A."/>
            <person name="Moran X.A.G."/>
            <person name="Daffonchio D."/>
        </authorList>
    </citation>
    <scope>NUCLEOTIDE SEQUENCE</scope>
    <source>
        <strain evidence="4">SuakinDeep_MAG55_1</strain>
    </source>
</reference>
<comment type="caution">
    <text evidence="4">The sequence shown here is derived from an EMBL/GenBank/DDBJ whole genome shotgun (WGS) entry which is preliminary data.</text>
</comment>
<evidence type="ECO:0000259" key="3">
    <source>
        <dbReference type="Pfam" id="PF03358"/>
    </source>
</evidence>
<evidence type="ECO:0000313" key="4">
    <source>
        <dbReference type="EMBL" id="MBS1258860.1"/>
    </source>
</evidence>
<sequence length="195" mass="21794">MTRIGKVLGISGSPRRDGNTELLLKEFLRGARASGHETELLLLNKFKISPCTSCGSCQKNGQCIIDDDMQSMYNKLLEADYIVFASPIYFGGVSAQLKSFIDRCQTLWSRKYILKETLISLEKENRSGYFISTAGATNAEKFFEGAIIVIKTVFHVLDIKYKGELLYPCMEEKGDIIKHPDALQTAFKTGMSLSI</sequence>
<organism evidence="4 5">
    <name type="scientific">Candidatus Scalindua arabica</name>
    <dbReference type="NCBI Taxonomy" id="1127984"/>
    <lineage>
        <taxon>Bacteria</taxon>
        <taxon>Pseudomonadati</taxon>
        <taxon>Planctomycetota</taxon>
        <taxon>Candidatus Brocadiia</taxon>
        <taxon>Candidatus Brocadiales</taxon>
        <taxon>Candidatus Scalinduaceae</taxon>
        <taxon>Candidatus Scalindua</taxon>
    </lineage>
</organism>
<dbReference type="EMBL" id="JAANXD010000076">
    <property type="protein sequence ID" value="MBS1258860.1"/>
    <property type="molecule type" value="Genomic_DNA"/>
</dbReference>
<dbReference type="Gene3D" id="3.40.50.360">
    <property type="match status" value="1"/>
</dbReference>
<dbReference type="Proteomes" id="UP000722750">
    <property type="component" value="Unassembled WGS sequence"/>
</dbReference>
<evidence type="ECO:0000256" key="2">
    <source>
        <dbReference type="ARBA" id="ARBA00022643"/>
    </source>
</evidence>
<evidence type="ECO:0000313" key="5">
    <source>
        <dbReference type="Proteomes" id="UP000722750"/>
    </source>
</evidence>
<protein>
    <submittedName>
        <fullName evidence="4">NAD(P)H-dependent FMN-containing oxidoreductase YwqN</fullName>
    </submittedName>
</protein>
<name>A0A941W3L8_9BACT</name>
<dbReference type="InterPro" id="IPR029039">
    <property type="entry name" value="Flavoprotein-like_sf"/>
</dbReference>